<name>A0A843W2J8_COLES</name>
<dbReference type="EMBL" id="NMUH01003391">
    <property type="protein sequence ID" value="MQM05323.1"/>
    <property type="molecule type" value="Genomic_DNA"/>
</dbReference>
<organism evidence="1 2">
    <name type="scientific">Colocasia esculenta</name>
    <name type="common">Wild taro</name>
    <name type="synonym">Arum esculentum</name>
    <dbReference type="NCBI Taxonomy" id="4460"/>
    <lineage>
        <taxon>Eukaryota</taxon>
        <taxon>Viridiplantae</taxon>
        <taxon>Streptophyta</taxon>
        <taxon>Embryophyta</taxon>
        <taxon>Tracheophyta</taxon>
        <taxon>Spermatophyta</taxon>
        <taxon>Magnoliopsida</taxon>
        <taxon>Liliopsida</taxon>
        <taxon>Araceae</taxon>
        <taxon>Aroideae</taxon>
        <taxon>Colocasieae</taxon>
        <taxon>Colocasia</taxon>
    </lineage>
</organism>
<gene>
    <name evidence="1" type="ORF">Taro_038131</name>
</gene>
<evidence type="ECO:0000313" key="1">
    <source>
        <dbReference type="EMBL" id="MQM05323.1"/>
    </source>
</evidence>
<accession>A0A843W2J8</accession>
<dbReference type="Proteomes" id="UP000652761">
    <property type="component" value="Unassembled WGS sequence"/>
</dbReference>
<proteinExistence type="predicted"/>
<evidence type="ECO:0000313" key="2">
    <source>
        <dbReference type="Proteomes" id="UP000652761"/>
    </source>
</evidence>
<sequence length="72" mass="7873">MELKLRLDSLGLMENLESMTYCLQLCWNNGSLRLSTALGAPVDRHSCPEACLAGLFASIDRDLSGCRQALLS</sequence>
<dbReference type="AlphaFoldDB" id="A0A843W2J8"/>
<reference evidence="1" key="1">
    <citation type="submission" date="2017-07" db="EMBL/GenBank/DDBJ databases">
        <title>Taro Niue Genome Assembly and Annotation.</title>
        <authorList>
            <person name="Atibalentja N."/>
            <person name="Keating K."/>
            <person name="Fields C.J."/>
        </authorList>
    </citation>
    <scope>NUCLEOTIDE SEQUENCE</scope>
    <source>
        <strain evidence="1">Niue_2</strain>
        <tissue evidence="1">Leaf</tissue>
    </source>
</reference>
<comment type="caution">
    <text evidence="1">The sequence shown here is derived from an EMBL/GenBank/DDBJ whole genome shotgun (WGS) entry which is preliminary data.</text>
</comment>
<keyword evidence="2" id="KW-1185">Reference proteome</keyword>
<protein>
    <submittedName>
        <fullName evidence="1">Uncharacterized protein</fullName>
    </submittedName>
</protein>